<evidence type="ECO:0000313" key="8">
    <source>
        <dbReference type="Proteomes" id="UP001477870"/>
    </source>
</evidence>
<dbReference type="PANTHER" id="PTHR24185:SF1">
    <property type="entry name" value="CALCIUM-INDEPENDENT PHOSPHOLIPASE A2-GAMMA"/>
    <property type="match status" value="1"/>
</dbReference>
<feature type="short sequence motif" description="GXGXXG" evidence="4">
    <location>
        <begin position="53"/>
        <end position="58"/>
    </location>
</feature>
<keyword evidence="2 4" id="KW-0442">Lipid degradation</keyword>
<evidence type="ECO:0000256" key="2">
    <source>
        <dbReference type="ARBA" id="ARBA00022963"/>
    </source>
</evidence>
<dbReference type="PANTHER" id="PTHR24185">
    <property type="entry name" value="CALCIUM-INDEPENDENT PHOSPHOLIPASE A2-GAMMA"/>
    <property type="match status" value="1"/>
</dbReference>
<dbReference type="EMBL" id="JBBMQO010000005">
    <property type="protein sequence ID" value="MEM5501841.1"/>
    <property type="molecule type" value="Genomic_DNA"/>
</dbReference>
<name>A0ABU9T6T0_9HYPH</name>
<keyword evidence="3 4" id="KW-0443">Lipid metabolism</keyword>
<feature type="active site" description="Nucleophile" evidence="4">
    <location>
        <position position="89"/>
    </location>
</feature>
<dbReference type="InterPro" id="IPR002641">
    <property type="entry name" value="PNPLA_dom"/>
</dbReference>
<feature type="region of interest" description="Disordered" evidence="5">
    <location>
        <begin position="1"/>
        <end position="27"/>
    </location>
</feature>
<feature type="compositionally biased region" description="Basic and acidic residues" evidence="5">
    <location>
        <begin position="1"/>
        <end position="10"/>
    </location>
</feature>
<evidence type="ECO:0000256" key="3">
    <source>
        <dbReference type="ARBA" id="ARBA00023098"/>
    </source>
</evidence>
<gene>
    <name evidence="7" type="ORF">WNY59_09590</name>
</gene>
<sequence length="365" mass="40228">MTENGEERALDLNQSPKLGHPPFTNRRANSRLIPRKRLKWPRNKPFRILSLDGGGIRGLYSAKLLELIEEEITGGVSVADFFDLLAGTSTGGIIAVGLGFGKSAAQLTKLYNEGGQKIFPPEIYACTKRPLHNYGRNLHAPKYDHGPLEALLFKELGDGLLGQSKSRLVIPSFMVPTSEVAVFKTDHHPDYIRDHKMAAWEVCRATSAAPTFFAPHERNGRGFIDGGLWANNPVMVAVTEALSSFDITPDQLMILSIGTGNEPYEISLKQARGGLWHWKGAVSGAMSLATDNASAQVGLMIGADRIFRIEPESQIASIEMDDWEEAVRHLPDAARTSLSEGKDRIRDFFVEKTAAREHFYTNNAS</sequence>
<dbReference type="SUPFAM" id="SSF52151">
    <property type="entry name" value="FabD/lysophospholipase-like"/>
    <property type="match status" value="1"/>
</dbReference>
<accession>A0ABU9T6T0</accession>
<dbReference type="CDD" id="cd07199">
    <property type="entry name" value="Pat17_PNPLA8_PNPLA9_like"/>
    <property type="match status" value="1"/>
</dbReference>
<evidence type="ECO:0000313" key="7">
    <source>
        <dbReference type="EMBL" id="MEM5501841.1"/>
    </source>
</evidence>
<keyword evidence="1 4" id="KW-0378">Hydrolase</keyword>
<evidence type="ECO:0000256" key="1">
    <source>
        <dbReference type="ARBA" id="ARBA00022801"/>
    </source>
</evidence>
<keyword evidence="8" id="KW-1185">Reference proteome</keyword>
<organism evidence="7 8">
    <name type="scientific">Ahrensia kielensis</name>
    <dbReference type="NCBI Taxonomy" id="76980"/>
    <lineage>
        <taxon>Bacteria</taxon>
        <taxon>Pseudomonadati</taxon>
        <taxon>Pseudomonadota</taxon>
        <taxon>Alphaproteobacteria</taxon>
        <taxon>Hyphomicrobiales</taxon>
        <taxon>Ahrensiaceae</taxon>
        <taxon>Ahrensia</taxon>
    </lineage>
</organism>
<feature type="active site" description="Proton acceptor" evidence="4">
    <location>
        <position position="225"/>
    </location>
</feature>
<evidence type="ECO:0000256" key="5">
    <source>
        <dbReference type="SAM" id="MobiDB-lite"/>
    </source>
</evidence>
<proteinExistence type="predicted"/>
<feature type="short sequence motif" description="GXSXG" evidence="4">
    <location>
        <begin position="87"/>
        <end position="91"/>
    </location>
</feature>
<evidence type="ECO:0000256" key="4">
    <source>
        <dbReference type="PROSITE-ProRule" id="PRU01161"/>
    </source>
</evidence>
<dbReference type="Proteomes" id="UP001477870">
    <property type="component" value="Unassembled WGS sequence"/>
</dbReference>
<dbReference type="InterPro" id="IPR016035">
    <property type="entry name" value="Acyl_Trfase/lysoPLipase"/>
</dbReference>
<reference evidence="7 8" key="1">
    <citation type="submission" date="2024-03" db="EMBL/GenBank/DDBJ databases">
        <title>Community enrichment and isolation of bacterial strains for fucoidan degradation.</title>
        <authorList>
            <person name="Sichert A."/>
        </authorList>
    </citation>
    <scope>NUCLEOTIDE SEQUENCE [LARGE SCALE GENOMIC DNA]</scope>
    <source>
        <strain evidence="7 8">AS62</strain>
    </source>
</reference>
<dbReference type="PROSITE" id="PS51635">
    <property type="entry name" value="PNPLA"/>
    <property type="match status" value="1"/>
</dbReference>
<comment type="caution">
    <text evidence="7">The sequence shown here is derived from an EMBL/GenBank/DDBJ whole genome shotgun (WGS) entry which is preliminary data.</text>
</comment>
<dbReference type="NCBIfam" id="NF041079">
    <property type="entry name" value="CBASS_lipase"/>
    <property type="match status" value="1"/>
</dbReference>
<evidence type="ECO:0000259" key="6">
    <source>
        <dbReference type="PROSITE" id="PS51635"/>
    </source>
</evidence>
<dbReference type="Gene3D" id="3.40.1090.10">
    <property type="entry name" value="Cytosolic phospholipase A2 catalytic domain"/>
    <property type="match status" value="1"/>
</dbReference>
<protein>
    <submittedName>
        <fullName evidence="7">CBASS cGAMP-activated phospholipase</fullName>
    </submittedName>
</protein>
<dbReference type="Pfam" id="PF01734">
    <property type="entry name" value="Patatin"/>
    <property type="match status" value="1"/>
</dbReference>
<feature type="short sequence motif" description="DGA/G" evidence="4">
    <location>
        <begin position="225"/>
        <end position="227"/>
    </location>
</feature>
<feature type="domain" description="PNPLA" evidence="6">
    <location>
        <begin position="49"/>
        <end position="238"/>
    </location>
</feature>